<dbReference type="Gene3D" id="3.30.160.60">
    <property type="entry name" value="Classic Zinc Finger"/>
    <property type="match status" value="3"/>
</dbReference>
<feature type="region of interest" description="Disordered" evidence="10">
    <location>
        <begin position="167"/>
        <end position="188"/>
    </location>
</feature>
<comment type="subcellular location">
    <subcellularLocation>
        <location evidence="1">Nucleus</location>
    </subcellularLocation>
</comment>
<evidence type="ECO:0000256" key="1">
    <source>
        <dbReference type="ARBA" id="ARBA00004123"/>
    </source>
</evidence>
<evidence type="ECO:0000313" key="12">
    <source>
        <dbReference type="EMBL" id="CAL1579092.1"/>
    </source>
</evidence>
<dbReference type="SUPFAM" id="SSF57667">
    <property type="entry name" value="beta-beta-alpha zinc fingers"/>
    <property type="match status" value="2"/>
</dbReference>
<proteinExistence type="predicted"/>
<keyword evidence="13" id="KW-1185">Reference proteome</keyword>
<reference evidence="12 13" key="1">
    <citation type="submission" date="2024-04" db="EMBL/GenBank/DDBJ databases">
        <authorList>
            <person name="Waldvogel A.-M."/>
            <person name="Schoenle A."/>
        </authorList>
    </citation>
    <scope>NUCLEOTIDE SEQUENCE [LARGE SCALE GENOMIC DNA]</scope>
</reference>
<feature type="domain" description="C2H2-type" evidence="11">
    <location>
        <begin position="345"/>
        <end position="372"/>
    </location>
</feature>
<keyword evidence="4 8" id="KW-0863">Zinc-finger</keyword>
<dbReference type="InterPro" id="IPR013087">
    <property type="entry name" value="Znf_C2H2_type"/>
</dbReference>
<evidence type="ECO:0000313" key="13">
    <source>
        <dbReference type="Proteomes" id="UP001497482"/>
    </source>
</evidence>
<keyword evidence="6" id="KW-0238">DNA-binding</keyword>
<dbReference type="FunFam" id="3.30.160.60:FF:001450">
    <property type="entry name" value="zinc finger protein 774"/>
    <property type="match status" value="1"/>
</dbReference>
<feature type="domain" description="C2H2-type" evidence="11">
    <location>
        <begin position="317"/>
        <end position="344"/>
    </location>
</feature>
<organism evidence="12 13">
    <name type="scientific">Knipowitschia caucasica</name>
    <name type="common">Caucasian dwarf goby</name>
    <name type="synonym">Pomatoschistus caucasicus</name>
    <dbReference type="NCBI Taxonomy" id="637954"/>
    <lineage>
        <taxon>Eukaryota</taxon>
        <taxon>Metazoa</taxon>
        <taxon>Chordata</taxon>
        <taxon>Craniata</taxon>
        <taxon>Vertebrata</taxon>
        <taxon>Euteleostomi</taxon>
        <taxon>Actinopterygii</taxon>
        <taxon>Neopterygii</taxon>
        <taxon>Teleostei</taxon>
        <taxon>Neoteleostei</taxon>
        <taxon>Acanthomorphata</taxon>
        <taxon>Gobiaria</taxon>
        <taxon>Gobiiformes</taxon>
        <taxon>Gobioidei</taxon>
        <taxon>Gobiidae</taxon>
        <taxon>Gobiinae</taxon>
        <taxon>Knipowitschia</taxon>
    </lineage>
</organism>
<evidence type="ECO:0000256" key="4">
    <source>
        <dbReference type="ARBA" id="ARBA00022771"/>
    </source>
</evidence>
<evidence type="ECO:0000256" key="9">
    <source>
        <dbReference type="SAM" id="Coils"/>
    </source>
</evidence>
<evidence type="ECO:0000256" key="7">
    <source>
        <dbReference type="ARBA" id="ARBA00023242"/>
    </source>
</evidence>
<dbReference type="PANTHER" id="PTHR23226">
    <property type="entry name" value="ZINC FINGER AND SCAN DOMAIN-CONTAINING"/>
    <property type="match status" value="1"/>
</dbReference>
<name>A0AAV2JNJ0_KNICA</name>
<dbReference type="SMART" id="SM00355">
    <property type="entry name" value="ZnF_C2H2"/>
    <property type="match status" value="4"/>
</dbReference>
<keyword evidence="2" id="KW-0479">Metal-binding</keyword>
<evidence type="ECO:0000256" key="8">
    <source>
        <dbReference type="PROSITE-ProRule" id="PRU00042"/>
    </source>
</evidence>
<dbReference type="Pfam" id="PF00096">
    <property type="entry name" value="zf-C2H2"/>
    <property type="match status" value="2"/>
</dbReference>
<feature type="domain" description="C2H2-type" evidence="11">
    <location>
        <begin position="289"/>
        <end position="316"/>
    </location>
</feature>
<dbReference type="EMBL" id="OZ035836">
    <property type="protein sequence ID" value="CAL1579092.1"/>
    <property type="molecule type" value="Genomic_DNA"/>
</dbReference>
<keyword evidence="9" id="KW-0175">Coiled coil</keyword>
<gene>
    <name evidence="12" type="ORF">KC01_LOCUS10186</name>
</gene>
<dbReference type="FunFam" id="3.30.160.60:FF:002343">
    <property type="entry name" value="Zinc finger protein 33A"/>
    <property type="match status" value="1"/>
</dbReference>
<evidence type="ECO:0000256" key="3">
    <source>
        <dbReference type="ARBA" id="ARBA00022737"/>
    </source>
</evidence>
<evidence type="ECO:0000256" key="10">
    <source>
        <dbReference type="SAM" id="MobiDB-lite"/>
    </source>
</evidence>
<evidence type="ECO:0000256" key="5">
    <source>
        <dbReference type="ARBA" id="ARBA00022833"/>
    </source>
</evidence>
<sequence length="399" mass="44289">MASCTGIQALQALPGTQGFQAQLSSIMDLLLRSAVAQISKLMEEKCSFLHLEISRKQSENDALQNRVRALESKNALLQQGLEKYLERGLSVGDMKFSDVEISSSFTVKEENPDELWISEAAQTGSAAAFAADSDDQRFEKNCRQTDEATRSENLSYDHSLSFSVKTEKDEHGPGFRQDSCQHGAKPASISDYSVDDHSGALWEIESSFPDFCSVVDEYSSAYSEQDAKASSIQAFYNEEFTKDASQMASFQQSSGAALLQENEQRDGGVFEQSGFSAAPGLCGKVTRGFLCAACGKTFPRLQQLKLHQQSHRRKRLFSCAVCGKSFMCSSHLRIHHRTHTGEKPFVCSVCGKRFTQQSSLRVHQRTHSGERPHGCAECGKTFILMHHLKRHKVIHTYSG</sequence>
<dbReference type="FunFam" id="3.30.160.60:FF:001155">
    <property type="entry name" value="Zinc finger 30C"/>
    <property type="match status" value="1"/>
</dbReference>
<evidence type="ECO:0000259" key="11">
    <source>
        <dbReference type="PROSITE" id="PS50157"/>
    </source>
</evidence>
<feature type="domain" description="C2H2-type" evidence="11">
    <location>
        <begin position="373"/>
        <end position="399"/>
    </location>
</feature>
<dbReference type="PROSITE" id="PS50157">
    <property type="entry name" value="ZINC_FINGER_C2H2_2"/>
    <property type="match status" value="4"/>
</dbReference>
<accession>A0AAV2JNJ0</accession>
<dbReference type="GO" id="GO:0000981">
    <property type="term" value="F:DNA-binding transcription factor activity, RNA polymerase II-specific"/>
    <property type="evidence" value="ECO:0007669"/>
    <property type="project" value="TreeGrafter"/>
</dbReference>
<dbReference type="AlphaFoldDB" id="A0AAV2JNJ0"/>
<dbReference type="PROSITE" id="PS00028">
    <property type="entry name" value="ZINC_FINGER_C2H2_1"/>
    <property type="match status" value="4"/>
</dbReference>
<keyword evidence="7" id="KW-0539">Nucleus</keyword>
<evidence type="ECO:0000256" key="6">
    <source>
        <dbReference type="ARBA" id="ARBA00023125"/>
    </source>
</evidence>
<dbReference type="Proteomes" id="UP001497482">
    <property type="component" value="Chromosome 14"/>
</dbReference>
<keyword evidence="5" id="KW-0862">Zinc</keyword>
<dbReference type="PANTHER" id="PTHR23226:SF416">
    <property type="entry name" value="FI01424P"/>
    <property type="match status" value="1"/>
</dbReference>
<keyword evidence="3" id="KW-0677">Repeat</keyword>
<dbReference type="GO" id="GO:0005634">
    <property type="term" value="C:nucleus"/>
    <property type="evidence" value="ECO:0007669"/>
    <property type="project" value="UniProtKB-SubCell"/>
</dbReference>
<dbReference type="GO" id="GO:0008270">
    <property type="term" value="F:zinc ion binding"/>
    <property type="evidence" value="ECO:0007669"/>
    <property type="project" value="UniProtKB-KW"/>
</dbReference>
<dbReference type="InterPro" id="IPR036236">
    <property type="entry name" value="Znf_C2H2_sf"/>
</dbReference>
<protein>
    <recommendedName>
        <fullName evidence="11">C2H2-type domain-containing protein</fullName>
    </recommendedName>
</protein>
<feature type="coiled-coil region" evidence="9">
    <location>
        <begin position="53"/>
        <end position="87"/>
    </location>
</feature>
<dbReference type="GO" id="GO:0000978">
    <property type="term" value="F:RNA polymerase II cis-regulatory region sequence-specific DNA binding"/>
    <property type="evidence" value="ECO:0007669"/>
    <property type="project" value="TreeGrafter"/>
</dbReference>
<evidence type="ECO:0000256" key="2">
    <source>
        <dbReference type="ARBA" id="ARBA00022723"/>
    </source>
</evidence>